<dbReference type="SUPFAM" id="SSF81321">
    <property type="entry name" value="Family A G protein-coupled receptor-like"/>
    <property type="match status" value="1"/>
</dbReference>
<dbReference type="Pfam" id="PF00001">
    <property type="entry name" value="7tm_1"/>
    <property type="match status" value="1"/>
</dbReference>
<protein>
    <recommendedName>
        <fullName evidence="6">G-protein coupled receptors family 1 profile domain-containing protein</fullName>
    </recommendedName>
</protein>
<dbReference type="PROSITE" id="PS50262">
    <property type="entry name" value="G_PROTEIN_RECEP_F1_2"/>
    <property type="match status" value="1"/>
</dbReference>
<gene>
    <name evidence="7" type="ORF">CAPTEDRAFT_209371</name>
</gene>
<dbReference type="GO" id="GO:0016020">
    <property type="term" value="C:membrane"/>
    <property type="evidence" value="ECO:0007669"/>
    <property type="project" value="UniProtKB-SubCell"/>
</dbReference>
<dbReference type="Proteomes" id="UP000014760">
    <property type="component" value="Unassembled WGS sequence"/>
</dbReference>
<proteinExistence type="predicted"/>
<evidence type="ECO:0000256" key="1">
    <source>
        <dbReference type="ARBA" id="ARBA00004370"/>
    </source>
</evidence>
<dbReference type="EnsemblMetazoa" id="CapteT209371">
    <property type="protein sequence ID" value="CapteP209371"/>
    <property type="gene ID" value="CapteG209371"/>
</dbReference>
<keyword evidence="9" id="KW-1185">Reference proteome</keyword>
<dbReference type="Gene3D" id="1.20.1070.10">
    <property type="entry name" value="Rhodopsin 7-helix transmembrane proteins"/>
    <property type="match status" value="1"/>
</dbReference>
<evidence type="ECO:0000259" key="6">
    <source>
        <dbReference type="PROSITE" id="PS50262"/>
    </source>
</evidence>
<dbReference type="EMBL" id="KB309354">
    <property type="protein sequence ID" value="ELT94710.1"/>
    <property type="molecule type" value="Genomic_DNA"/>
</dbReference>
<dbReference type="HOGENOM" id="CLU_892106_0_0_1"/>
<dbReference type="PANTHER" id="PTHR46641">
    <property type="entry name" value="FMRFAMIDE RECEPTOR-RELATED"/>
    <property type="match status" value="1"/>
</dbReference>
<dbReference type="AlphaFoldDB" id="R7TUK8"/>
<comment type="subcellular location">
    <subcellularLocation>
        <location evidence="1">Membrane</location>
    </subcellularLocation>
</comment>
<evidence type="ECO:0000256" key="5">
    <source>
        <dbReference type="SAM" id="Phobius"/>
    </source>
</evidence>
<evidence type="ECO:0000256" key="4">
    <source>
        <dbReference type="ARBA" id="ARBA00023136"/>
    </source>
</evidence>
<evidence type="ECO:0000313" key="7">
    <source>
        <dbReference type="EMBL" id="ELT94710.1"/>
    </source>
</evidence>
<name>R7TUK8_CAPTE</name>
<keyword evidence="4 5" id="KW-0472">Membrane</keyword>
<accession>R7TUK8</accession>
<reference evidence="9" key="1">
    <citation type="submission" date="2012-12" db="EMBL/GenBank/DDBJ databases">
        <authorList>
            <person name="Hellsten U."/>
            <person name="Grimwood J."/>
            <person name="Chapman J.A."/>
            <person name="Shapiro H."/>
            <person name="Aerts A."/>
            <person name="Otillar R.P."/>
            <person name="Terry A.Y."/>
            <person name="Boore J.L."/>
            <person name="Simakov O."/>
            <person name="Marletaz F."/>
            <person name="Cho S.-J."/>
            <person name="Edsinger-Gonzales E."/>
            <person name="Havlak P."/>
            <person name="Kuo D.-H."/>
            <person name="Larsson T."/>
            <person name="Lv J."/>
            <person name="Arendt D."/>
            <person name="Savage R."/>
            <person name="Osoegawa K."/>
            <person name="de Jong P."/>
            <person name="Lindberg D.R."/>
            <person name="Seaver E.C."/>
            <person name="Weisblat D.A."/>
            <person name="Putnam N.H."/>
            <person name="Grigoriev I.V."/>
            <person name="Rokhsar D.S."/>
        </authorList>
    </citation>
    <scope>NUCLEOTIDE SEQUENCE</scope>
    <source>
        <strain evidence="9">I ESC-2004</strain>
    </source>
</reference>
<feature type="domain" description="G-protein coupled receptors family 1 profile" evidence="6">
    <location>
        <begin position="179"/>
        <end position="312"/>
    </location>
</feature>
<sequence length="312" mass="35152">MVVYVGLLHGALSRMYGTVRMKKPNISTKLWRPQYIMGKKDGRIHDEIIITKIRICGDMKALLQWVNGSQGDDDAVGEHKSHRAKMEAASTQAYYTESGQVSGLDPDPHNGKECTRTKQVIDRQLPLHAGITDTFVLLNYGVILIPNGIYKMISGWDSGFNLYLVTFTYLTEAARIFNQRYIGVCLPHHAKKFCTVKLVNITVAISYVLAFIYFVSNFYIYQVDTNTHRFILRIQSVAQDPMYQILYSIVGFSLMTYIIPVTTLGFMSIQIIQSMKRVSNSIQASQSASSVRKDLTNSSIAIVVVSYPQPIV</sequence>
<feature type="transmembrane region" description="Helical" evidence="5">
    <location>
        <begin position="245"/>
        <end position="267"/>
    </location>
</feature>
<evidence type="ECO:0000313" key="9">
    <source>
        <dbReference type="Proteomes" id="UP000014760"/>
    </source>
</evidence>
<evidence type="ECO:0000313" key="8">
    <source>
        <dbReference type="EnsemblMetazoa" id="CapteP209371"/>
    </source>
</evidence>
<dbReference type="InterPro" id="IPR052954">
    <property type="entry name" value="GPCR-Ligand_Int"/>
</dbReference>
<dbReference type="InterPro" id="IPR017452">
    <property type="entry name" value="GPCR_Rhodpsn_7TM"/>
</dbReference>
<keyword evidence="2 5" id="KW-0812">Transmembrane</keyword>
<keyword evidence="3 5" id="KW-1133">Transmembrane helix</keyword>
<dbReference type="InterPro" id="IPR000276">
    <property type="entry name" value="GPCR_Rhodpsn"/>
</dbReference>
<dbReference type="PANTHER" id="PTHR46641:SF2">
    <property type="entry name" value="FMRFAMIDE RECEPTOR"/>
    <property type="match status" value="1"/>
</dbReference>
<reference evidence="7 9" key="2">
    <citation type="journal article" date="2013" name="Nature">
        <title>Insights into bilaterian evolution from three spiralian genomes.</title>
        <authorList>
            <person name="Simakov O."/>
            <person name="Marletaz F."/>
            <person name="Cho S.J."/>
            <person name="Edsinger-Gonzales E."/>
            <person name="Havlak P."/>
            <person name="Hellsten U."/>
            <person name="Kuo D.H."/>
            <person name="Larsson T."/>
            <person name="Lv J."/>
            <person name="Arendt D."/>
            <person name="Savage R."/>
            <person name="Osoegawa K."/>
            <person name="de Jong P."/>
            <person name="Grimwood J."/>
            <person name="Chapman J.A."/>
            <person name="Shapiro H."/>
            <person name="Aerts A."/>
            <person name="Otillar R.P."/>
            <person name="Terry A.Y."/>
            <person name="Boore J.L."/>
            <person name="Grigoriev I.V."/>
            <person name="Lindberg D.R."/>
            <person name="Seaver E.C."/>
            <person name="Weisblat D.A."/>
            <person name="Putnam N.H."/>
            <person name="Rokhsar D.S."/>
        </authorList>
    </citation>
    <scope>NUCLEOTIDE SEQUENCE</scope>
    <source>
        <strain evidence="7 9">I ESC-2004</strain>
    </source>
</reference>
<reference evidence="8" key="3">
    <citation type="submission" date="2015-06" db="UniProtKB">
        <authorList>
            <consortium name="EnsemblMetazoa"/>
        </authorList>
    </citation>
    <scope>IDENTIFICATION</scope>
</reference>
<feature type="transmembrane region" description="Helical" evidence="5">
    <location>
        <begin position="198"/>
        <end position="220"/>
    </location>
</feature>
<organism evidence="7">
    <name type="scientific">Capitella teleta</name>
    <name type="common">Polychaete worm</name>
    <dbReference type="NCBI Taxonomy" id="283909"/>
    <lineage>
        <taxon>Eukaryota</taxon>
        <taxon>Metazoa</taxon>
        <taxon>Spiralia</taxon>
        <taxon>Lophotrochozoa</taxon>
        <taxon>Annelida</taxon>
        <taxon>Polychaeta</taxon>
        <taxon>Sedentaria</taxon>
        <taxon>Scolecida</taxon>
        <taxon>Capitellidae</taxon>
        <taxon>Capitella</taxon>
    </lineage>
</organism>
<evidence type="ECO:0000256" key="2">
    <source>
        <dbReference type="ARBA" id="ARBA00022692"/>
    </source>
</evidence>
<evidence type="ECO:0000256" key="3">
    <source>
        <dbReference type="ARBA" id="ARBA00022989"/>
    </source>
</evidence>
<dbReference type="EMBL" id="AMQN01012184">
    <property type="status" value="NOT_ANNOTATED_CDS"/>
    <property type="molecule type" value="Genomic_DNA"/>
</dbReference>
<dbReference type="GO" id="GO:0004930">
    <property type="term" value="F:G protein-coupled receptor activity"/>
    <property type="evidence" value="ECO:0007669"/>
    <property type="project" value="InterPro"/>
</dbReference>